<dbReference type="Pfam" id="PF06979">
    <property type="entry name" value="TMEM70"/>
    <property type="match status" value="1"/>
</dbReference>
<dbReference type="InterPro" id="IPR009724">
    <property type="entry name" value="TMEM70"/>
</dbReference>
<sequence>MLLAAGVGARPEAVVARAPCLRLWLRGAARGCSAQRGAAAAAKGAAPGRSLQSALRCRLRPRGGWPAASGSLPEMLGHGRVPFSCVESLCCFSTSPLPENSEYGRLVYRGNLAKAVLGAKFVSYFASICSLSMMPTILFKTDSGVDGHLLDIASGVIAGVFTIIIPVVLHTFTKGYIIRLYHKAETDTYTAITYNVILAEKKTVFHQKDVKVPDISLMFTTFYAKTKSMLVNPLRFEYPQDYNHLMGYDKPFPFDLDKPRESTENK</sequence>
<evidence type="ECO:0000313" key="4">
    <source>
        <dbReference type="Proteomes" id="UP000694545"/>
    </source>
</evidence>
<dbReference type="OrthoDB" id="156886at2759"/>
<evidence type="ECO:0000256" key="1">
    <source>
        <dbReference type="ARBA" id="ARBA00005280"/>
    </source>
</evidence>
<evidence type="ECO:0000256" key="2">
    <source>
        <dbReference type="SAM" id="Phobius"/>
    </source>
</evidence>
<keyword evidence="2" id="KW-0812">Transmembrane</keyword>
<feature type="transmembrane region" description="Helical" evidence="2">
    <location>
        <begin position="152"/>
        <end position="173"/>
    </location>
</feature>
<protein>
    <recommendedName>
        <fullName evidence="5">Transmembrane protein 70</fullName>
    </recommendedName>
</protein>
<reference evidence="3" key="1">
    <citation type="submission" date="2025-08" db="UniProtKB">
        <authorList>
            <consortium name="Ensembl"/>
        </authorList>
    </citation>
    <scope>IDENTIFICATION</scope>
</reference>
<reference evidence="3" key="2">
    <citation type="submission" date="2025-09" db="UniProtKB">
        <authorList>
            <consortium name="Ensembl"/>
        </authorList>
    </citation>
    <scope>IDENTIFICATION</scope>
</reference>
<keyword evidence="2" id="KW-1133">Transmembrane helix</keyword>
<dbReference type="Proteomes" id="UP000694545">
    <property type="component" value="Unplaced"/>
</dbReference>
<gene>
    <name evidence="3" type="primary">TMEM70</name>
</gene>
<dbReference type="GO" id="GO:0031966">
    <property type="term" value="C:mitochondrial membrane"/>
    <property type="evidence" value="ECO:0007669"/>
    <property type="project" value="TreeGrafter"/>
</dbReference>
<dbReference type="InterPro" id="IPR045325">
    <property type="entry name" value="TMEM70/TMEM186/TMEM223"/>
</dbReference>
<keyword evidence="2" id="KW-0472">Membrane</keyword>
<dbReference type="PANTHER" id="PTHR13281:SF0">
    <property type="entry name" value="TRANSMEMBRANE PROTEIN 70, MITOCHONDRIAL"/>
    <property type="match status" value="1"/>
</dbReference>
<comment type="similarity">
    <text evidence="1">Belongs to the TMEM70 family.</text>
</comment>
<dbReference type="KEGG" id="vko:123020387"/>
<feature type="transmembrane region" description="Helical" evidence="2">
    <location>
        <begin position="121"/>
        <end position="140"/>
    </location>
</feature>
<evidence type="ECO:0008006" key="5">
    <source>
        <dbReference type="Google" id="ProtNLM"/>
    </source>
</evidence>
<dbReference type="RefSeq" id="XP_044279995.1">
    <property type="nucleotide sequence ID" value="XM_044424060.1"/>
</dbReference>
<dbReference type="GO" id="GO:0033615">
    <property type="term" value="P:mitochondrial proton-transporting ATP synthase complex assembly"/>
    <property type="evidence" value="ECO:0007669"/>
    <property type="project" value="TreeGrafter"/>
</dbReference>
<proteinExistence type="inferred from homology"/>
<dbReference type="AlphaFoldDB" id="A0A8D2KQM5"/>
<keyword evidence="4" id="KW-1185">Reference proteome</keyword>
<dbReference type="Ensembl" id="ENSVKKT00000000933.1">
    <property type="protein sequence ID" value="ENSVKKP00000000899.1"/>
    <property type="gene ID" value="ENSVKKG00000000758.1"/>
</dbReference>
<accession>A0A8D2KQM5</accession>
<dbReference type="PANTHER" id="PTHR13281">
    <property type="entry name" value="TRANSMEMBRANE PROTEIN 70, MITOCHONDRIAL"/>
    <property type="match status" value="1"/>
</dbReference>
<dbReference type="GeneID" id="123020387"/>
<organism evidence="3 4">
    <name type="scientific">Varanus komodoensis</name>
    <name type="common">Komodo dragon</name>
    <dbReference type="NCBI Taxonomy" id="61221"/>
    <lineage>
        <taxon>Eukaryota</taxon>
        <taxon>Metazoa</taxon>
        <taxon>Chordata</taxon>
        <taxon>Craniata</taxon>
        <taxon>Vertebrata</taxon>
        <taxon>Euteleostomi</taxon>
        <taxon>Lepidosauria</taxon>
        <taxon>Squamata</taxon>
        <taxon>Bifurcata</taxon>
        <taxon>Unidentata</taxon>
        <taxon>Episquamata</taxon>
        <taxon>Toxicofera</taxon>
        <taxon>Anguimorpha</taxon>
        <taxon>Paleoanguimorpha</taxon>
        <taxon>Varanoidea</taxon>
        <taxon>Varanidae</taxon>
        <taxon>Varanus</taxon>
    </lineage>
</organism>
<dbReference type="OMA" id="HEAPTEK"/>
<dbReference type="CTD" id="54968"/>
<name>A0A8D2KQM5_VARKO</name>
<evidence type="ECO:0000313" key="3">
    <source>
        <dbReference type="Ensembl" id="ENSVKKP00000000899.1"/>
    </source>
</evidence>